<gene>
    <name evidence="7" type="ORF">ERS852582_00515</name>
</gene>
<dbReference type="Pfam" id="PF01957">
    <property type="entry name" value="NfeD"/>
    <property type="match status" value="1"/>
</dbReference>
<keyword evidence="4 5" id="KW-0472">Membrane</keyword>
<keyword evidence="2 5" id="KW-0812">Transmembrane</keyword>
<accession>A0A173RK60</accession>
<dbReference type="InterPro" id="IPR012340">
    <property type="entry name" value="NA-bd_OB-fold"/>
</dbReference>
<evidence type="ECO:0000256" key="2">
    <source>
        <dbReference type="ARBA" id="ARBA00022692"/>
    </source>
</evidence>
<evidence type="ECO:0000313" key="7">
    <source>
        <dbReference type="EMBL" id="CUM78370.1"/>
    </source>
</evidence>
<feature type="domain" description="NfeD-like C-terminal" evidence="6">
    <location>
        <begin position="82"/>
        <end position="141"/>
    </location>
</feature>
<evidence type="ECO:0000259" key="6">
    <source>
        <dbReference type="Pfam" id="PF01957"/>
    </source>
</evidence>
<dbReference type="InterPro" id="IPR002810">
    <property type="entry name" value="NfeD-like_C"/>
</dbReference>
<feature type="transmembrane region" description="Helical" evidence="5">
    <location>
        <begin position="46"/>
        <end position="65"/>
    </location>
</feature>
<keyword evidence="3 5" id="KW-1133">Transmembrane helix</keyword>
<protein>
    <submittedName>
        <fullName evidence="7">NfeD-like C-terminal, partner-binding</fullName>
    </submittedName>
</protein>
<dbReference type="AlphaFoldDB" id="A0A173RK60"/>
<evidence type="ECO:0000256" key="1">
    <source>
        <dbReference type="ARBA" id="ARBA00004141"/>
    </source>
</evidence>
<dbReference type="PANTHER" id="PTHR33507">
    <property type="entry name" value="INNER MEMBRANE PROTEIN YBBJ"/>
    <property type="match status" value="1"/>
</dbReference>
<dbReference type="Gene3D" id="2.40.50.140">
    <property type="entry name" value="Nucleic acid-binding proteins"/>
    <property type="match status" value="1"/>
</dbReference>
<dbReference type="GO" id="GO:0005886">
    <property type="term" value="C:plasma membrane"/>
    <property type="evidence" value="ECO:0007669"/>
    <property type="project" value="TreeGrafter"/>
</dbReference>
<evidence type="ECO:0000256" key="3">
    <source>
        <dbReference type="ARBA" id="ARBA00022989"/>
    </source>
</evidence>
<comment type="subcellular location">
    <subcellularLocation>
        <location evidence="1">Membrane</location>
        <topology evidence="1">Multi-pass membrane protein</topology>
    </subcellularLocation>
</comment>
<evidence type="ECO:0000256" key="4">
    <source>
        <dbReference type="ARBA" id="ARBA00023136"/>
    </source>
</evidence>
<sequence>MQISPILWLAAAVGFLALEASTFNMTSIWFAIGSAAALLCCVFTGSFRVQAVVFLVVSILCLAAFRPLAAKLRLKHTATNGDRNLGREAIVLSPVTAEVPGRVRLDGVDWNARCATPGDTLGPGALCRVTEIHSTLLIVEPVLTESRNPHTTT</sequence>
<dbReference type="InterPro" id="IPR052165">
    <property type="entry name" value="Membrane_assoc_protease"/>
</dbReference>
<dbReference type="RefSeq" id="WP_055185021.1">
    <property type="nucleotide sequence ID" value="NZ_CYXN01000002.1"/>
</dbReference>
<dbReference type="Proteomes" id="UP000095649">
    <property type="component" value="Unassembled WGS sequence"/>
</dbReference>
<dbReference type="OrthoDB" id="5054at2"/>
<dbReference type="EMBL" id="CYXN01000002">
    <property type="protein sequence ID" value="CUM78370.1"/>
    <property type="molecule type" value="Genomic_DNA"/>
</dbReference>
<evidence type="ECO:0000256" key="5">
    <source>
        <dbReference type="SAM" id="Phobius"/>
    </source>
</evidence>
<name>A0A173RK60_9FIRM</name>
<dbReference type="PANTHER" id="PTHR33507:SF3">
    <property type="entry name" value="INNER MEMBRANE PROTEIN YBBJ"/>
    <property type="match status" value="1"/>
</dbReference>
<reference evidence="7 8" key="1">
    <citation type="submission" date="2015-09" db="EMBL/GenBank/DDBJ databases">
        <authorList>
            <consortium name="Pathogen Informatics"/>
        </authorList>
    </citation>
    <scope>NUCLEOTIDE SEQUENCE [LARGE SCALE GENOMIC DNA]</scope>
    <source>
        <strain evidence="7 8">2789STDY5834970</strain>
    </source>
</reference>
<evidence type="ECO:0000313" key="8">
    <source>
        <dbReference type="Proteomes" id="UP000095649"/>
    </source>
</evidence>
<proteinExistence type="predicted"/>
<organism evidence="7 8">
    <name type="scientific">Faecalibacterium prausnitzii</name>
    <dbReference type="NCBI Taxonomy" id="853"/>
    <lineage>
        <taxon>Bacteria</taxon>
        <taxon>Bacillati</taxon>
        <taxon>Bacillota</taxon>
        <taxon>Clostridia</taxon>
        <taxon>Eubacteriales</taxon>
        <taxon>Oscillospiraceae</taxon>
        <taxon>Faecalibacterium</taxon>
    </lineage>
</organism>